<dbReference type="GO" id="GO:0031012">
    <property type="term" value="C:extracellular matrix"/>
    <property type="evidence" value="ECO:0007669"/>
    <property type="project" value="TreeGrafter"/>
</dbReference>
<feature type="transmembrane region" description="Helical" evidence="3">
    <location>
        <begin position="91"/>
        <end position="113"/>
    </location>
</feature>
<proteinExistence type="predicted"/>
<dbReference type="GO" id="GO:0004222">
    <property type="term" value="F:metalloendopeptidase activity"/>
    <property type="evidence" value="ECO:0007669"/>
    <property type="project" value="TreeGrafter"/>
</dbReference>
<dbReference type="SUPFAM" id="SSF82895">
    <property type="entry name" value="TSP-1 type 1 repeat"/>
    <property type="match status" value="1"/>
</dbReference>
<name>A0A0L7RBS9_9HYME</name>
<dbReference type="AlphaFoldDB" id="A0A0L7RBS9"/>
<dbReference type="Gene3D" id="2.20.100.10">
    <property type="entry name" value="Thrombospondin type-1 (TSP1) repeat"/>
    <property type="match status" value="1"/>
</dbReference>
<dbReference type="SMART" id="SM00209">
    <property type="entry name" value="TSP1"/>
    <property type="match status" value="1"/>
</dbReference>
<sequence>MTGDSEFSRHLSRSEEEGELLEQHLLKLEIGELRSLTEFALVAQFYAVPPRDPKIPRNESIGEDSGLQDLRDWSGFREGCDGWDGMDSRWAFFRILLTLVGYLSMICLLGLGVSDNSTIGDSIIEDVSEVSETNNNLDTDSGDQSVTWGEWSPWSKWSTCSRSCGGGISRQQRRCRRKPCKGRPWSTKYKICNPEVSY</sequence>
<keyword evidence="2" id="KW-0964">Secreted</keyword>
<dbReference type="GO" id="GO:0005576">
    <property type="term" value="C:extracellular region"/>
    <property type="evidence" value="ECO:0007669"/>
    <property type="project" value="UniProtKB-SubCell"/>
</dbReference>
<accession>A0A0L7RBS9</accession>
<dbReference type="InterPro" id="IPR036383">
    <property type="entry name" value="TSP1_rpt_sf"/>
</dbReference>
<keyword evidence="5" id="KW-1185">Reference proteome</keyword>
<organism evidence="4 5">
    <name type="scientific">Habropoda laboriosa</name>
    <dbReference type="NCBI Taxonomy" id="597456"/>
    <lineage>
        <taxon>Eukaryota</taxon>
        <taxon>Metazoa</taxon>
        <taxon>Ecdysozoa</taxon>
        <taxon>Arthropoda</taxon>
        <taxon>Hexapoda</taxon>
        <taxon>Insecta</taxon>
        <taxon>Pterygota</taxon>
        <taxon>Neoptera</taxon>
        <taxon>Endopterygota</taxon>
        <taxon>Hymenoptera</taxon>
        <taxon>Apocrita</taxon>
        <taxon>Aculeata</taxon>
        <taxon>Apoidea</taxon>
        <taxon>Anthophila</taxon>
        <taxon>Apidae</taxon>
        <taxon>Habropoda</taxon>
    </lineage>
</organism>
<gene>
    <name evidence="4" type="ORF">WH47_03550</name>
</gene>
<evidence type="ECO:0000313" key="5">
    <source>
        <dbReference type="Proteomes" id="UP000053825"/>
    </source>
</evidence>
<comment type="subcellular location">
    <subcellularLocation>
        <location evidence="1">Secreted</location>
    </subcellularLocation>
</comment>
<keyword evidence="3" id="KW-0472">Membrane</keyword>
<dbReference type="InterPro" id="IPR050439">
    <property type="entry name" value="ADAMTS_ADAMTS-like"/>
</dbReference>
<dbReference type="PROSITE" id="PS50092">
    <property type="entry name" value="TSP1"/>
    <property type="match status" value="1"/>
</dbReference>
<evidence type="ECO:0000256" key="1">
    <source>
        <dbReference type="ARBA" id="ARBA00004613"/>
    </source>
</evidence>
<evidence type="ECO:0000256" key="3">
    <source>
        <dbReference type="SAM" id="Phobius"/>
    </source>
</evidence>
<evidence type="ECO:0000256" key="2">
    <source>
        <dbReference type="ARBA" id="ARBA00022525"/>
    </source>
</evidence>
<dbReference type="PANTHER" id="PTHR13723">
    <property type="entry name" value="ADAMTS A DISINTEGRIN AND METALLOPROTEASE WITH THROMBOSPONDIN MOTIFS PROTEASE"/>
    <property type="match status" value="1"/>
</dbReference>
<dbReference type="EMBL" id="KQ414617">
    <property type="protein sequence ID" value="KOC68392.1"/>
    <property type="molecule type" value="Genomic_DNA"/>
</dbReference>
<evidence type="ECO:0000313" key="4">
    <source>
        <dbReference type="EMBL" id="KOC68392.1"/>
    </source>
</evidence>
<keyword evidence="3" id="KW-0812">Transmembrane</keyword>
<dbReference type="GO" id="GO:0030198">
    <property type="term" value="P:extracellular matrix organization"/>
    <property type="evidence" value="ECO:0007669"/>
    <property type="project" value="TreeGrafter"/>
</dbReference>
<reference evidence="4 5" key="1">
    <citation type="submission" date="2015-07" db="EMBL/GenBank/DDBJ databases">
        <title>The genome of Habropoda laboriosa.</title>
        <authorList>
            <person name="Pan H."/>
            <person name="Kapheim K."/>
        </authorList>
    </citation>
    <scope>NUCLEOTIDE SEQUENCE [LARGE SCALE GENOMIC DNA]</scope>
    <source>
        <strain evidence="4">0110345459</strain>
    </source>
</reference>
<dbReference type="GO" id="GO:0006508">
    <property type="term" value="P:proteolysis"/>
    <property type="evidence" value="ECO:0007669"/>
    <property type="project" value="TreeGrafter"/>
</dbReference>
<protein>
    <submittedName>
        <fullName evidence="4">ADAMTS-like protein 2</fullName>
    </submittedName>
</protein>
<dbReference type="InterPro" id="IPR000884">
    <property type="entry name" value="TSP1_rpt"/>
</dbReference>
<keyword evidence="3" id="KW-1133">Transmembrane helix</keyword>
<dbReference type="Proteomes" id="UP000053825">
    <property type="component" value="Unassembled WGS sequence"/>
</dbReference>
<dbReference type="STRING" id="597456.A0A0L7RBS9"/>
<dbReference type="PANTHER" id="PTHR13723:SF305">
    <property type="entry name" value="PROTEIN MADD-4"/>
    <property type="match status" value="1"/>
</dbReference>